<keyword evidence="2" id="KW-0805">Transcription regulation</keyword>
<evidence type="ECO:0000256" key="5">
    <source>
        <dbReference type="ARBA" id="ARBA00023163"/>
    </source>
</evidence>
<dbReference type="InterPro" id="IPR036388">
    <property type="entry name" value="WH-like_DNA-bd_sf"/>
</dbReference>
<dbReference type="Gene3D" id="1.10.1740.10">
    <property type="match status" value="1"/>
</dbReference>
<gene>
    <name evidence="8" type="ORF">B7C51_06320</name>
</gene>
<feature type="domain" description="RNA polymerase sigma-70 region 2" evidence="6">
    <location>
        <begin position="25"/>
        <end position="91"/>
    </location>
</feature>
<evidence type="ECO:0000313" key="8">
    <source>
        <dbReference type="EMBL" id="ARF67516.1"/>
    </source>
</evidence>
<keyword evidence="4" id="KW-0238">DNA-binding</keyword>
<dbReference type="Proteomes" id="UP000192727">
    <property type="component" value="Chromosome"/>
</dbReference>
<dbReference type="InterPro" id="IPR014284">
    <property type="entry name" value="RNA_pol_sigma-70_dom"/>
</dbReference>
<feature type="domain" description="RNA polymerase sigma factor 70 region 4 type 2" evidence="7">
    <location>
        <begin position="127"/>
        <end position="178"/>
    </location>
</feature>
<dbReference type="GO" id="GO:0016987">
    <property type="term" value="F:sigma factor activity"/>
    <property type="evidence" value="ECO:0007669"/>
    <property type="project" value="UniProtKB-KW"/>
</dbReference>
<dbReference type="GO" id="GO:0006352">
    <property type="term" value="P:DNA-templated transcription initiation"/>
    <property type="evidence" value="ECO:0007669"/>
    <property type="project" value="InterPro"/>
</dbReference>
<dbReference type="InterPro" id="IPR013324">
    <property type="entry name" value="RNA_pol_sigma_r3/r4-like"/>
</dbReference>
<dbReference type="InterPro" id="IPR039425">
    <property type="entry name" value="RNA_pol_sigma-70-like"/>
</dbReference>
<dbReference type="RefSeq" id="WP_083039224.1">
    <property type="nucleotide sequence ID" value="NZ_CP020557.1"/>
</dbReference>
<evidence type="ECO:0000256" key="2">
    <source>
        <dbReference type="ARBA" id="ARBA00023015"/>
    </source>
</evidence>
<dbReference type="NCBIfam" id="TIGR02937">
    <property type="entry name" value="sigma70-ECF"/>
    <property type="match status" value="1"/>
</dbReference>
<organism evidence="8 9">
    <name type="scientific">Paenibacillus larvae subsp. pulvifaciens</name>
    <dbReference type="NCBI Taxonomy" id="1477"/>
    <lineage>
        <taxon>Bacteria</taxon>
        <taxon>Bacillati</taxon>
        <taxon>Bacillota</taxon>
        <taxon>Bacilli</taxon>
        <taxon>Bacillales</taxon>
        <taxon>Paenibacillaceae</taxon>
        <taxon>Paenibacillus</taxon>
    </lineage>
</organism>
<evidence type="ECO:0000256" key="3">
    <source>
        <dbReference type="ARBA" id="ARBA00023082"/>
    </source>
</evidence>
<dbReference type="InterPro" id="IPR013325">
    <property type="entry name" value="RNA_pol_sigma_r2"/>
</dbReference>
<evidence type="ECO:0000259" key="7">
    <source>
        <dbReference type="Pfam" id="PF08281"/>
    </source>
</evidence>
<dbReference type="EMBL" id="CP020557">
    <property type="protein sequence ID" value="ARF67516.1"/>
    <property type="molecule type" value="Genomic_DNA"/>
</dbReference>
<dbReference type="CDD" id="cd06171">
    <property type="entry name" value="Sigma70_r4"/>
    <property type="match status" value="1"/>
</dbReference>
<dbReference type="Gene3D" id="1.10.10.10">
    <property type="entry name" value="Winged helix-like DNA-binding domain superfamily/Winged helix DNA-binding domain"/>
    <property type="match status" value="1"/>
</dbReference>
<evidence type="ECO:0000313" key="9">
    <source>
        <dbReference type="Proteomes" id="UP000192727"/>
    </source>
</evidence>
<evidence type="ECO:0000256" key="4">
    <source>
        <dbReference type="ARBA" id="ARBA00023125"/>
    </source>
</evidence>
<dbReference type="Pfam" id="PF08281">
    <property type="entry name" value="Sigma70_r4_2"/>
    <property type="match status" value="1"/>
</dbReference>
<dbReference type="InterPro" id="IPR007627">
    <property type="entry name" value="RNA_pol_sigma70_r2"/>
</dbReference>
<name>A0A1V0UQZ3_9BACL</name>
<accession>A0A1V0UQZ3</accession>
<dbReference type="GO" id="GO:0003677">
    <property type="term" value="F:DNA binding"/>
    <property type="evidence" value="ECO:0007669"/>
    <property type="project" value="UniProtKB-KW"/>
</dbReference>
<dbReference type="SUPFAM" id="SSF88946">
    <property type="entry name" value="Sigma2 domain of RNA polymerase sigma factors"/>
    <property type="match status" value="1"/>
</dbReference>
<comment type="similarity">
    <text evidence="1">Belongs to the sigma-70 factor family. ECF subfamily.</text>
</comment>
<sequence>MSKNLIQLFTADFLSMDKGMQEQIYKEFYMLVYPTIYFILRDHTLVEDLIQESFIRAIRKAPLLKEPEKYEGWLKKLTRNVTLNHLRKVKRNRDELDAEINLAPREYVNWVPDMNLEKEVELKMMQEAIIHYVNQLSPSYRQILAMKWIHHLSYKDMAEELGVTEGVVRQRLYRAREAIRQKLMEEWDIVEDRVRS</sequence>
<protein>
    <submittedName>
        <fullName evidence="8">RNA polymerase subunit sigma-70</fullName>
    </submittedName>
</protein>
<reference evidence="8 9" key="1">
    <citation type="submission" date="2017-03" db="EMBL/GenBank/DDBJ databases">
        <title>Paenibacillus larvae genome sequencing.</title>
        <authorList>
            <person name="Dingman D.W."/>
        </authorList>
    </citation>
    <scope>NUCLEOTIDE SEQUENCE [LARGE SCALE GENOMIC DNA]</scope>
    <source>
        <strain evidence="8 9">SAG 10367</strain>
    </source>
</reference>
<keyword evidence="5" id="KW-0804">Transcription</keyword>
<dbReference type="AlphaFoldDB" id="A0A1V0UQZ3"/>
<evidence type="ECO:0000256" key="1">
    <source>
        <dbReference type="ARBA" id="ARBA00010641"/>
    </source>
</evidence>
<proteinExistence type="inferred from homology"/>
<dbReference type="InterPro" id="IPR013249">
    <property type="entry name" value="RNA_pol_sigma70_r4_t2"/>
</dbReference>
<dbReference type="PANTHER" id="PTHR43133">
    <property type="entry name" value="RNA POLYMERASE ECF-TYPE SIGMA FACTO"/>
    <property type="match status" value="1"/>
</dbReference>
<dbReference type="SUPFAM" id="SSF88659">
    <property type="entry name" value="Sigma3 and sigma4 domains of RNA polymerase sigma factors"/>
    <property type="match status" value="1"/>
</dbReference>
<dbReference type="PANTHER" id="PTHR43133:SF8">
    <property type="entry name" value="RNA POLYMERASE SIGMA FACTOR HI_1459-RELATED"/>
    <property type="match status" value="1"/>
</dbReference>
<dbReference type="Pfam" id="PF04542">
    <property type="entry name" value="Sigma70_r2"/>
    <property type="match status" value="1"/>
</dbReference>
<keyword evidence="3" id="KW-0731">Sigma factor</keyword>
<evidence type="ECO:0000259" key="6">
    <source>
        <dbReference type="Pfam" id="PF04542"/>
    </source>
</evidence>